<organism evidence="1 2">
    <name type="scientific">Hymenobacter fodinae</name>
    <dbReference type="NCBI Taxonomy" id="2510796"/>
    <lineage>
        <taxon>Bacteria</taxon>
        <taxon>Pseudomonadati</taxon>
        <taxon>Bacteroidota</taxon>
        <taxon>Cytophagia</taxon>
        <taxon>Cytophagales</taxon>
        <taxon>Hymenobacteraceae</taxon>
        <taxon>Hymenobacter</taxon>
    </lineage>
</organism>
<sequence>MNDTLEREVLKGYWFYDAVLRKGVIIKSINYDYWYELEKSDGLDMTDQEPELNEAGEMYII</sequence>
<protein>
    <submittedName>
        <fullName evidence="1">Uncharacterized protein</fullName>
    </submittedName>
</protein>
<evidence type="ECO:0000313" key="1">
    <source>
        <dbReference type="EMBL" id="TGE04925.1"/>
    </source>
</evidence>
<keyword evidence="2" id="KW-1185">Reference proteome</keyword>
<dbReference type="EMBL" id="SRLA01000005">
    <property type="protein sequence ID" value="TGE04925.1"/>
    <property type="molecule type" value="Genomic_DNA"/>
</dbReference>
<comment type="caution">
    <text evidence="1">The sequence shown here is derived from an EMBL/GenBank/DDBJ whole genome shotgun (WGS) entry which is preliminary data.</text>
</comment>
<proteinExistence type="predicted"/>
<accession>A0A4Z0P191</accession>
<dbReference type="OrthoDB" id="885857at2"/>
<dbReference type="RefSeq" id="WP_135436423.1">
    <property type="nucleotide sequence ID" value="NZ_SRLA01000005.1"/>
</dbReference>
<reference evidence="1 2" key="1">
    <citation type="submission" date="2019-04" db="EMBL/GenBank/DDBJ databases">
        <authorList>
            <person name="Feng G."/>
            <person name="Zhang J."/>
            <person name="Zhu H."/>
        </authorList>
    </citation>
    <scope>NUCLEOTIDE SEQUENCE [LARGE SCALE GENOMIC DNA]</scope>
    <source>
        <strain evidence="1 2">92R-1</strain>
    </source>
</reference>
<name>A0A4Z0P191_9BACT</name>
<evidence type="ECO:0000313" key="2">
    <source>
        <dbReference type="Proteomes" id="UP000298337"/>
    </source>
</evidence>
<dbReference type="Proteomes" id="UP000298337">
    <property type="component" value="Unassembled WGS sequence"/>
</dbReference>
<dbReference type="AlphaFoldDB" id="A0A4Z0P191"/>
<gene>
    <name evidence="1" type="ORF">EU556_22400</name>
</gene>